<feature type="transmembrane region" description="Helical" evidence="5">
    <location>
        <begin position="16"/>
        <end position="36"/>
    </location>
</feature>
<comment type="caution">
    <text evidence="7">The sequence shown here is derived from an EMBL/GenBank/DDBJ whole genome shotgun (WGS) entry which is preliminary data.</text>
</comment>
<name>A0A1F8FS16_9BACT</name>
<feature type="domain" description="O-antigen ligase-related" evidence="6">
    <location>
        <begin position="150"/>
        <end position="296"/>
    </location>
</feature>
<evidence type="ECO:0000313" key="8">
    <source>
        <dbReference type="Proteomes" id="UP000176581"/>
    </source>
</evidence>
<reference evidence="7 8" key="1">
    <citation type="journal article" date="2016" name="Nat. Commun.">
        <title>Thousands of microbial genomes shed light on interconnected biogeochemical processes in an aquifer system.</title>
        <authorList>
            <person name="Anantharaman K."/>
            <person name="Brown C.T."/>
            <person name="Hug L.A."/>
            <person name="Sharon I."/>
            <person name="Castelle C.J."/>
            <person name="Probst A.J."/>
            <person name="Thomas B.C."/>
            <person name="Singh A."/>
            <person name="Wilkins M.J."/>
            <person name="Karaoz U."/>
            <person name="Brodie E.L."/>
            <person name="Williams K.H."/>
            <person name="Hubbard S.S."/>
            <person name="Banfield J.F."/>
        </authorList>
    </citation>
    <scope>NUCLEOTIDE SEQUENCE [LARGE SCALE GENOMIC DNA]</scope>
</reference>
<dbReference type="InterPro" id="IPR051533">
    <property type="entry name" value="WaaL-like"/>
</dbReference>
<comment type="subcellular location">
    <subcellularLocation>
        <location evidence="1">Membrane</location>
        <topology evidence="1">Multi-pass membrane protein</topology>
    </subcellularLocation>
</comment>
<feature type="transmembrane region" description="Helical" evidence="5">
    <location>
        <begin position="48"/>
        <end position="69"/>
    </location>
</feature>
<feature type="transmembrane region" description="Helical" evidence="5">
    <location>
        <begin position="279"/>
        <end position="306"/>
    </location>
</feature>
<feature type="transmembrane region" description="Helical" evidence="5">
    <location>
        <begin position="162"/>
        <end position="179"/>
    </location>
</feature>
<gene>
    <name evidence="7" type="ORF">A3J47_03405</name>
</gene>
<dbReference type="Proteomes" id="UP000176581">
    <property type="component" value="Unassembled WGS sequence"/>
</dbReference>
<accession>A0A1F8FS16</accession>
<feature type="transmembrane region" description="Helical" evidence="5">
    <location>
        <begin position="137"/>
        <end position="156"/>
    </location>
</feature>
<keyword evidence="4 5" id="KW-0472">Membrane</keyword>
<organism evidence="7 8">
    <name type="scientific">Candidatus Yanofskybacteria bacterium RIFCSPHIGHO2_02_FULL_43_22</name>
    <dbReference type="NCBI Taxonomy" id="1802681"/>
    <lineage>
        <taxon>Bacteria</taxon>
        <taxon>Candidatus Yanofskyibacteriota</taxon>
    </lineage>
</organism>
<dbReference type="AlphaFoldDB" id="A0A1F8FS16"/>
<sequence length="378" mass="43483">MFLIAAGISVKNSLDFYVGFFLWLKLVEFSLFYFYLKNYAIRKFNFIKILYVLILGGVFQAIIGIGQFIKQGDLGLRFLGESVLGSSMTGIASFFNTAGDKIIRSYGTTPHPNILAAYLFLAIFAIYFIWIYKKLKIIAYCLLLIAYCVTLFGFFFTFSRTIIFLWAAGFFARGLLIVAKGKLREQFWHDPLLKRRLAQIVATTVLVTVAFSLLYWPEVSSRIKVSSQEEAVQLRVFYNKESLGGGLNLFGIGLGDFTTWLAEQNPNLPRHMYQPVHNIYLLIYSEIGILGFALFLLFIAALFYEFIKKTKLKELKHYSFFLVTLSILTIGLFDHFLLTLQQGRFVFWLVLTILSVYDTMELQNGDGATLVSWIRRWR</sequence>
<evidence type="ECO:0000256" key="1">
    <source>
        <dbReference type="ARBA" id="ARBA00004141"/>
    </source>
</evidence>
<evidence type="ECO:0000256" key="5">
    <source>
        <dbReference type="SAM" id="Phobius"/>
    </source>
</evidence>
<evidence type="ECO:0000259" key="6">
    <source>
        <dbReference type="Pfam" id="PF04932"/>
    </source>
</evidence>
<feature type="transmembrane region" description="Helical" evidence="5">
    <location>
        <begin position="318"/>
        <end position="338"/>
    </location>
</feature>
<feature type="transmembrane region" description="Helical" evidence="5">
    <location>
        <begin position="114"/>
        <end position="132"/>
    </location>
</feature>
<feature type="transmembrane region" description="Helical" evidence="5">
    <location>
        <begin position="200"/>
        <end position="217"/>
    </location>
</feature>
<evidence type="ECO:0000313" key="7">
    <source>
        <dbReference type="EMBL" id="OGN15933.1"/>
    </source>
</evidence>
<evidence type="ECO:0000256" key="2">
    <source>
        <dbReference type="ARBA" id="ARBA00022692"/>
    </source>
</evidence>
<proteinExistence type="predicted"/>
<evidence type="ECO:0000256" key="3">
    <source>
        <dbReference type="ARBA" id="ARBA00022989"/>
    </source>
</evidence>
<keyword evidence="3 5" id="KW-1133">Transmembrane helix</keyword>
<dbReference type="EMBL" id="MGJV01000004">
    <property type="protein sequence ID" value="OGN15933.1"/>
    <property type="molecule type" value="Genomic_DNA"/>
</dbReference>
<keyword evidence="2 5" id="KW-0812">Transmembrane</keyword>
<dbReference type="GO" id="GO:0016020">
    <property type="term" value="C:membrane"/>
    <property type="evidence" value="ECO:0007669"/>
    <property type="project" value="UniProtKB-SubCell"/>
</dbReference>
<evidence type="ECO:0000256" key="4">
    <source>
        <dbReference type="ARBA" id="ARBA00023136"/>
    </source>
</evidence>
<dbReference type="PANTHER" id="PTHR37422">
    <property type="entry name" value="TEICHURONIC ACID BIOSYNTHESIS PROTEIN TUAE"/>
    <property type="match status" value="1"/>
</dbReference>
<dbReference type="Pfam" id="PF04932">
    <property type="entry name" value="Wzy_C"/>
    <property type="match status" value="1"/>
</dbReference>
<dbReference type="PANTHER" id="PTHR37422:SF13">
    <property type="entry name" value="LIPOPOLYSACCHARIDE BIOSYNTHESIS PROTEIN PA4999-RELATED"/>
    <property type="match status" value="1"/>
</dbReference>
<protein>
    <recommendedName>
        <fullName evidence="6">O-antigen ligase-related domain-containing protein</fullName>
    </recommendedName>
</protein>
<dbReference type="InterPro" id="IPR007016">
    <property type="entry name" value="O-antigen_ligase-rel_domated"/>
</dbReference>